<dbReference type="OrthoDB" id="291007at2759"/>
<evidence type="ECO:0000256" key="1">
    <source>
        <dbReference type="ARBA" id="ARBA00022670"/>
    </source>
</evidence>
<evidence type="ECO:0000256" key="6">
    <source>
        <dbReference type="PROSITE-ProRule" id="PRU01211"/>
    </source>
</evidence>
<dbReference type="SUPFAM" id="SSF55486">
    <property type="entry name" value="Metalloproteases ('zincins'), catalytic domain"/>
    <property type="match status" value="2"/>
</dbReference>
<proteinExistence type="predicted"/>
<dbReference type="InterPro" id="IPR006026">
    <property type="entry name" value="Peptidase_Metallo"/>
</dbReference>
<evidence type="ECO:0000256" key="7">
    <source>
        <dbReference type="RuleBase" id="RU361183"/>
    </source>
</evidence>
<evidence type="ECO:0000256" key="3">
    <source>
        <dbReference type="ARBA" id="ARBA00022801"/>
    </source>
</evidence>
<evidence type="ECO:0000259" key="9">
    <source>
        <dbReference type="PROSITE" id="PS51864"/>
    </source>
</evidence>
<evidence type="ECO:0000313" key="10">
    <source>
        <dbReference type="EMBL" id="CAD7279629.1"/>
    </source>
</evidence>
<dbReference type="PRINTS" id="PR00480">
    <property type="entry name" value="ASTACIN"/>
</dbReference>
<dbReference type="PANTHER" id="PTHR10127">
    <property type="entry name" value="DISCOIDIN, CUB, EGF, LAMININ , AND ZINC METALLOPROTEASE DOMAIN CONTAINING"/>
    <property type="match status" value="1"/>
</dbReference>
<comment type="cofactor">
    <cofactor evidence="6 7">
        <name>Zn(2+)</name>
        <dbReference type="ChEBI" id="CHEBI:29105"/>
    </cofactor>
    <text evidence="6 7">Binds 1 zinc ion per subunit.</text>
</comment>
<dbReference type="SMART" id="SM00235">
    <property type="entry name" value="ZnMc"/>
    <property type="match status" value="2"/>
</dbReference>
<name>A0A7R9GGB2_9CRUS</name>
<feature type="active site" evidence="6">
    <location>
        <position position="251"/>
    </location>
</feature>
<sequence>MEIRIKCSDAILVVSLMTTMIAQTLARPIPKRQRSSSPEIGLYYQGDIMFMPGESFEDHDAMVKPEKMWPKGIVYYEIEDSFSDEEREKIYKGIAQFHRDTCIKFRKRNGQKGYVLIRKGTGGCSANAGYYGRRQVVNLGRGCFEHGTILHELMHVIGFHHEQSRGDRDKYVNILWENIMPGDEEREKIYKGIAQFHRDTCIKFRKRNGQKGYVLIRKGTGGCSANAGYYGRRQVVNLGRGCFEHGTILHELMHVIGFHHEQSRGDRDKYVNILWENIMPGAEVNFKKFKPGKFAQIGKYDYYSVMHYHAYSFSIDTDQPTVTPKRSAISLEDLGQRVNFSPLDAEKINIFYKCDSKGGHFDFNDVTDVSGSADDEERDDEDDRGSGHGDDFGFPGFSDQNQGIRTRPQEQPANNEQHPVWQSGDDEAEGLNYGSQKSPVFDYIKKLTDQYYQQGDAADFSNPAARPPQSHAYPDESAEPAQPNYEDDEYPDEFSNSNPRPEGTAASNPAPASDYEDYEERKKK</sequence>
<evidence type="ECO:0000256" key="4">
    <source>
        <dbReference type="ARBA" id="ARBA00022833"/>
    </source>
</evidence>
<feature type="binding site" evidence="6">
    <location>
        <position position="161"/>
    </location>
    <ligand>
        <name>Zn(2+)</name>
        <dbReference type="ChEBI" id="CHEBI:29105"/>
        <note>catalytic</note>
    </ligand>
</feature>
<dbReference type="AlphaFoldDB" id="A0A7R9GGB2"/>
<dbReference type="PROSITE" id="PS51864">
    <property type="entry name" value="ASTACIN"/>
    <property type="match status" value="2"/>
</dbReference>
<dbReference type="InterPro" id="IPR034035">
    <property type="entry name" value="Astacin-like_dom"/>
</dbReference>
<dbReference type="Gene3D" id="3.40.390.10">
    <property type="entry name" value="Collagenase (Catalytic Domain)"/>
    <property type="match status" value="2"/>
</dbReference>
<feature type="active site" evidence="6">
    <location>
        <position position="152"/>
    </location>
</feature>
<dbReference type="GO" id="GO:0004222">
    <property type="term" value="F:metalloendopeptidase activity"/>
    <property type="evidence" value="ECO:0007669"/>
    <property type="project" value="UniProtKB-UniRule"/>
</dbReference>
<dbReference type="Pfam" id="PF01400">
    <property type="entry name" value="Astacin"/>
    <property type="match status" value="1"/>
</dbReference>
<protein>
    <recommendedName>
        <fullName evidence="7">Metalloendopeptidase</fullName>
        <ecNumber evidence="7">3.4.24.-</ecNumber>
    </recommendedName>
</protein>
<organism evidence="10">
    <name type="scientific">Notodromas monacha</name>
    <dbReference type="NCBI Taxonomy" id="399045"/>
    <lineage>
        <taxon>Eukaryota</taxon>
        <taxon>Metazoa</taxon>
        <taxon>Ecdysozoa</taxon>
        <taxon>Arthropoda</taxon>
        <taxon>Crustacea</taxon>
        <taxon>Oligostraca</taxon>
        <taxon>Ostracoda</taxon>
        <taxon>Podocopa</taxon>
        <taxon>Podocopida</taxon>
        <taxon>Cypridocopina</taxon>
        <taxon>Cypridoidea</taxon>
        <taxon>Cyprididae</taxon>
        <taxon>Notodromas</taxon>
    </lineage>
</organism>
<keyword evidence="3 6" id="KW-0378">Hydrolase</keyword>
<evidence type="ECO:0000256" key="8">
    <source>
        <dbReference type="SAM" id="MobiDB-lite"/>
    </source>
</evidence>
<evidence type="ECO:0000256" key="5">
    <source>
        <dbReference type="ARBA" id="ARBA00023049"/>
    </source>
</evidence>
<dbReference type="InterPro" id="IPR001506">
    <property type="entry name" value="Peptidase_M12A"/>
</dbReference>
<dbReference type="CDD" id="cd04280">
    <property type="entry name" value="ZnMc_astacin_like"/>
    <property type="match status" value="1"/>
</dbReference>
<keyword evidence="1 6" id="KW-0645">Protease</keyword>
<dbReference type="PANTHER" id="PTHR10127:SF780">
    <property type="entry name" value="METALLOENDOPEPTIDASE"/>
    <property type="match status" value="1"/>
</dbReference>
<feature type="binding site" evidence="6">
    <location>
        <position position="151"/>
    </location>
    <ligand>
        <name>Zn(2+)</name>
        <dbReference type="ChEBI" id="CHEBI:29105"/>
        <note>catalytic</note>
    </ligand>
</feature>
<gene>
    <name evidence="10" type="ORF">NMOB1V02_LOCUS7298</name>
</gene>
<feature type="compositionally biased region" description="Polar residues" evidence="8">
    <location>
        <begin position="398"/>
        <end position="417"/>
    </location>
</feature>
<evidence type="ECO:0000256" key="2">
    <source>
        <dbReference type="ARBA" id="ARBA00022723"/>
    </source>
</evidence>
<keyword evidence="4 6" id="KW-0862">Zinc</keyword>
<feature type="binding site" evidence="6">
    <location>
        <position position="254"/>
    </location>
    <ligand>
        <name>Zn(2+)</name>
        <dbReference type="ChEBI" id="CHEBI:29105"/>
        <note>catalytic</note>
    </ligand>
</feature>
<dbReference type="InterPro" id="IPR024079">
    <property type="entry name" value="MetalloPept_cat_dom_sf"/>
</dbReference>
<dbReference type="GO" id="GO:0008270">
    <property type="term" value="F:zinc ion binding"/>
    <property type="evidence" value="ECO:0007669"/>
    <property type="project" value="UniProtKB-UniRule"/>
</dbReference>
<accession>A0A7R9GGB2</accession>
<feature type="domain" description="Peptidase M12A" evidence="9">
    <location>
        <begin position="155"/>
        <end position="355"/>
    </location>
</feature>
<feature type="region of interest" description="Disordered" evidence="8">
    <location>
        <begin position="454"/>
        <end position="524"/>
    </location>
</feature>
<feature type="region of interest" description="Disordered" evidence="8">
    <location>
        <begin position="367"/>
        <end position="435"/>
    </location>
</feature>
<dbReference type="Proteomes" id="UP000678499">
    <property type="component" value="Unassembled WGS sequence"/>
</dbReference>
<dbReference type="EMBL" id="OA883753">
    <property type="protein sequence ID" value="CAD7279629.1"/>
    <property type="molecule type" value="Genomic_DNA"/>
</dbReference>
<dbReference type="GO" id="GO:0006508">
    <property type="term" value="P:proteolysis"/>
    <property type="evidence" value="ECO:0007669"/>
    <property type="project" value="UniProtKB-KW"/>
</dbReference>
<feature type="binding site" evidence="6">
    <location>
        <position position="260"/>
    </location>
    <ligand>
        <name>Zn(2+)</name>
        <dbReference type="ChEBI" id="CHEBI:29105"/>
        <note>catalytic</note>
    </ligand>
</feature>
<dbReference type="EC" id="3.4.24.-" evidence="7"/>
<keyword evidence="5 6" id="KW-0482">Metalloprotease</keyword>
<feature type="binding site" evidence="6">
    <location>
        <position position="155"/>
    </location>
    <ligand>
        <name>Zn(2+)</name>
        <dbReference type="ChEBI" id="CHEBI:29105"/>
        <note>catalytic</note>
    </ligand>
</feature>
<reference evidence="10" key="1">
    <citation type="submission" date="2020-11" db="EMBL/GenBank/DDBJ databases">
        <authorList>
            <person name="Tran Van P."/>
        </authorList>
    </citation>
    <scope>NUCLEOTIDE SEQUENCE</scope>
</reference>
<evidence type="ECO:0000313" key="11">
    <source>
        <dbReference type="Proteomes" id="UP000678499"/>
    </source>
</evidence>
<keyword evidence="2 6" id="KW-0479">Metal-binding</keyword>
<feature type="binding site" evidence="6">
    <location>
        <position position="250"/>
    </location>
    <ligand>
        <name>Zn(2+)</name>
        <dbReference type="ChEBI" id="CHEBI:29105"/>
        <note>catalytic</note>
    </ligand>
</feature>
<feature type="compositionally biased region" description="Acidic residues" evidence="8">
    <location>
        <begin position="373"/>
        <end position="383"/>
    </location>
</feature>
<comment type="caution">
    <text evidence="6">Lacks conserved residue(s) required for the propagation of feature annotation.</text>
</comment>
<keyword evidence="11" id="KW-1185">Reference proteome</keyword>
<dbReference type="EMBL" id="CAJPEX010001716">
    <property type="protein sequence ID" value="CAG0919781.1"/>
    <property type="molecule type" value="Genomic_DNA"/>
</dbReference>
<feature type="domain" description="Peptidase M12A" evidence="9">
    <location>
        <begin position="60"/>
        <end position="161"/>
    </location>
</feature>